<sequence>MSKITNGEIIAYFDDVGEVEVGEFLKHDYCSAQRTLDVTQTDVDECPALAPYLGLLLVQQGISSYNDGYETFDDEIKIYRKVEKQTKMSADFWDLMSHLNSEDNDKAFEFSQKYLPDAKTLEEVKNVD</sequence>
<proteinExistence type="predicted"/>
<dbReference type="KEGG" id="vg:55003094"/>
<evidence type="ECO:0000313" key="1">
    <source>
        <dbReference type="EMBL" id="AXY81964.1"/>
    </source>
</evidence>
<reference evidence="2" key="1">
    <citation type="submission" date="2018-08" db="EMBL/GenBank/DDBJ databases">
        <title>SRE bacteriophages.</title>
        <authorList>
            <person name="Carstens A.B."/>
            <person name="Djurhuus A.M."/>
            <person name="Kot W."/>
            <person name="Hansen L.H."/>
        </authorList>
    </citation>
    <scope>NUCLEOTIDE SEQUENCE [LARGE SCALE GENOMIC DNA]</scope>
</reference>
<name>A0A385IGU2_9CAUD</name>
<dbReference type="EMBL" id="MH807817">
    <property type="protein sequence ID" value="AXY81964.1"/>
    <property type="molecule type" value="Genomic_DNA"/>
</dbReference>
<dbReference type="GeneID" id="55003094"/>
<evidence type="ECO:0000313" key="2">
    <source>
        <dbReference type="Proteomes" id="UP000263979"/>
    </source>
</evidence>
<keyword evidence="2" id="KW-1185">Reference proteome</keyword>
<dbReference type="RefSeq" id="YP_009812061.1">
    <property type="nucleotide sequence ID" value="NC_048060.1"/>
</dbReference>
<dbReference type="Proteomes" id="UP000263979">
    <property type="component" value="Segment"/>
</dbReference>
<organism evidence="1 2">
    <name type="scientific">Dickeya phage Mysterion</name>
    <dbReference type="NCBI Taxonomy" id="2320193"/>
    <lineage>
        <taxon>Viruses</taxon>
        <taxon>Duplodnaviria</taxon>
        <taxon>Heunggongvirae</taxon>
        <taxon>Uroviricota</taxon>
        <taxon>Caudoviricetes</taxon>
        <taxon>Autographivirales</taxon>
        <taxon>Autotranscriptaviridae</taxon>
        <taxon>Studiervirinae</taxon>
        <taxon>Aarhusvirus</taxon>
        <taxon>Aarhusvirus mysterion</taxon>
    </lineage>
</organism>
<protein>
    <submittedName>
        <fullName evidence="1">Uncharacterized protein</fullName>
    </submittedName>
</protein>
<accession>A0A385IGU2</accession>